<evidence type="ECO:0000313" key="2">
    <source>
        <dbReference type="Proteomes" id="UP000708208"/>
    </source>
</evidence>
<evidence type="ECO:0000313" key="1">
    <source>
        <dbReference type="EMBL" id="CAG7725512.1"/>
    </source>
</evidence>
<dbReference type="EMBL" id="CAJVCH010123134">
    <property type="protein sequence ID" value="CAG7725512.1"/>
    <property type="molecule type" value="Genomic_DNA"/>
</dbReference>
<organism evidence="1 2">
    <name type="scientific">Allacma fusca</name>
    <dbReference type="NCBI Taxonomy" id="39272"/>
    <lineage>
        <taxon>Eukaryota</taxon>
        <taxon>Metazoa</taxon>
        <taxon>Ecdysozoa</taxon>
        <taxon>Arthropoda</taxon>
        <taxon>Hexapoda</taxon>
        <taxon>Collembola</taxon>
        <taxon>Symphypleona</taxon>
        <taxon>Sminthuridae</taxon>
        <taxon>Allacma</taxon>
    </lineage>
</organism>
<comment type="caution">
    <text evidence="1">The sequence shown here is derived from an EMBL/GenBank/DDBJ whole genome shotgun (WGS) entry which is preliminary data.</text>
</comment>
<protein>
    <submittedName>
        <fullName evidence="1">Uncharacterized protein</fullName>
    </submittedName>
</protein>
<reference evidence="1" key="1">
    <citation type="submission" date="2021-06" db="EMBL/GenBank/DDBJ databases">
        <authorList>
            <person name="Hodson N. C."/>
            <person name="Mongue J. A."/>
            <person name="Jaron S. K."/>
        </authorList>
    </citation>
    <scope>NUCLEOTIDE SEQUENCE</scope>
</reference>
<gene>
    <name evidence="1" type="ORF">AFUS01_LOCUS14467</name>
</gene>
<dbReference type="Proteomes" id="UP000708208">
    <property type="component" value="Unassembled WGS sequence"/>
</dbReference>
<keyword evidence="2" id="KW-1185">Reference proteome</keyword>
<feature type="non-terminal residue" evidence="1">
    <location>
        <position position="1"/>
    </location>
</feature>
<accession>A0A8J2JQU4</accession>
<sequence>SKDQGNLFEGPW</sequence>
<name>A0A8J2JQU4_9HEXA</name>
<proteinExistence type="predicted"/>